<organism evidence="6 7">
    <name type="scientific">Bordetella petrii</name>
    <dbReference type="NCBI Taxonomy" id="94624"/>
    <lineage>
        <taxon>Bacteria</taxon>
        <taxon>Pseudomonadati</taxon>
        <taxon>Pseudomonadota</taxon>
        <taxon>Betaproteobacteria</taxon>
        <taxon>Burkholderiales</taxon>
        <taxon>Alcaligenaceae</taxon>
        <taxon>Bordetella</taxon>
    </lineage>
</organism>
<evidence type="ECO:0000313" key="6">
    <source>
        <dbReference type="EMBL" id="MDM9557565.1"/>
    </source>
</evidence>
<reference evidence="6" key="1">
    <citation type="submission" date="2023-06" db="EMBL/GenBank/DDBJ databases">
        <title>full genome analysis of Phenantherene degrader P3.</title>
        <authorList>
            <person name="Akbar A."/>
            <person name="Rahmeh R."/>
            <person name="Kishk M."/>
        </authorList>
    </citation>
    <scope>NUCLEOTIDE SEQUENCE</scope>
    <source>
        <strain evidence="6">P3</strain>
    </source>
</reference>
<evidence type="ECO:0000256" key="2">
    <source>
        <dbReference type="ARBA" id="ARBA00047806"/>
    </source>
</evidence>
<comment type="catalytic activity">
    <reaction evidence="2 4">
        <text>L-methionyl-[protein] + [thioredoxin]-disulfide + H2O = L-methionyl-(S)-S-oxide-[protein] + [thioredoxin]-dithiol</text>
        <dbReference type="Rhea" id="RHEA:14217"/>
        <dbReference type="Rhea" id="RHEA-COMP:10698"/>
        <dbReference type="Rhea" id="RHEA-COMP:10700"/>
        <dbReference type="Rhea" id="RHEA-COMP:12313"/>
        <dbReference type="Rhea" id="RHEA-COMP:12315"/>
        <dbReference type="ChEBI" id="CHEBI:15377"/>
        <dbReference type="ChEBI" id="CHEBI:16044"/>
        <dbReference type="ChEBI" id="CHEBI:29950"/>
        <dbReference type="ChEBI" id="CHEBI:44120"/>
        <dbReference type="ChEBI" id="CHEBI:50058"/>
        <dbReference type="EC" id="1.8.4.11"/>
    </reaction>
</comment>
<sequence length="216" mass="23226">MAGWLAIQPAGRAADAVFEIPPPARDVPAAGGMATAVLAGGCFWGVQAVFQHVEGVREALSGYAGGSAATADYETVSGGRSGHAEAVRITYDPARVSYGKLLQIYFSVVHDPTQRNRQGPDVGPQYRSAIFPADAAQRQVAEAYIAQLERSGAYPGPLATTIETLQGFYPAEDYHQDYLARHPDSPYIIVNDQPKVDNLARAYSAYYRARPALVRP</sequence>
<feature type="domain" description="Peptide methionine sulphoxide reductase MsrA" evidence="5">
    <location>
        <begin position="35"/>
        <end position="187"/>
    </location>
</feature>
<dbReference type="Gene3D" id="3.30.1060.10">
    <property type="entry name" value="Peptide methionine sulphoxide reductase MsrA"/>
    <property type="match status" value="1"/>
</dbReference>
<dbReference type="InterPro" id="IPR036509">
    <property type="entry name" value="Met_Sox_Rdtase_MsrA_sf"/>
</dbReference>
<feature type="active site" evidence="4">
    <location>
        <position position="42"/>
    </location>
</feature>
<comment type="similarity">
    <text evidence="4">Belongs to the MsrA Met sulfoxide reductase family.</text>
</comment>
<dbReference type="PANTHER" id="PTHR43774:SF1">
    <property type="entry name" value="PEPTIDE METHIONINE SULFOXIDE REDUCTASE MSRA 2"/>
    <property type="match status" value="1"/>
</dbReference>
<dbReference type="NCBIfam" id="TIGR00401">
    <property type="entry name" value="msrA"/>
    <property type="match status" value="1"/>
</dbReference>
<dbReference type="InterPro" id="IPR002569">
    <property type="entry name" value="Met_Sox_Rdtase_MsrA_dom"/>
</dbReference>
<comment type="function">
    <text evidence="4">Has an important function as a repair enzyme for proteins that have been inactivated by oxidation. Catalyzes the reversible oxidation-reduction of methionine sulfoxide in proteins to methionine.</text>
</comment>
<dbReference type="GO" id="GO:0008113">
    <property type="term" value="F:peptide-methionine (S)-S-oxide reductase activity"/>
    <property type="evidence" value="ECO:0007669"/>
    <property type="project" value="UniProtKB-EC"/>
</dbReference>
<dbReference type="EC" id="1.8.4.11" evidence="4"/>
<proteinExistence type="inferred from homology"/>
<dbReference type="SUPFAM" id="SSF55068">
    <property type="entry name" value="Peptide methionine sulfoxide reductase"/>
    <property type="match status" value="1"/>
</dbReference>
<dbReference type="HAMAP" id="MF_01401">
    <property type="entry name" value="MsrA"/>
    <property type="match status" value="1"/>
</dbReference>
<accession>A0ABT7VXA0</accession>
<evidence type="ECO:0000313" key="7">
    <source>
        <dbReference type="Proteomes" id="UP001175604"/>
    </source>
</evidence>
<dbReference type="Proteomes" id="UP001175604">
    <property type="component" value="Unassembled WGS sequence"/>
</dbReference>
<gene>
    <name evidence="4 6" type="primary">msrA</name>
    <name evidence="6" type="ORF">QUC21_00935</name>
</gene>
<comment type="caution">
    <text evidence="6">The sequence shown here is derived from an EMBL/GenBank/DDBJ whole genome shotgun (WGS) entry which is preliminary data.</text>
</comment>
<evidence type="ECO:0000256" key="4">
    <source>
        <dbReference type="HAMAP-Rule" id="MF_01401"/>
    </source>
</evidence>
<comment type="catalytic activity">
    <reaction evidence="3 4">
        <text>[thioredoxin]-disulfide + L-methionine + H2O = L-methionine (S)-S-oxide + [thioredoxin]-dithiol</text>
        <dbReference type="Rhea" id="RHEA:19993"/>
        <dbReference type="Rhea" id="RHEA-COMP:10698"/>
        <dbReference type="Rhea" id="RHEA-COMP:10700"/>
        <dbReference type="ChEBI" id="CHEBI:15377"/>
        <dbReference type="ChEBI" id="CHEBI:29950"/>
        <dbReference type="ChEBI" id="CHEBI:50058"/>
        <dbReference type="ChEBI" id="CHEBI:57844"/>
        <dbReference type="ChEBI" id="CHEBI:58772"/>
        <dbReference type="EC" id="1.8.4.11"/>
    </reaction>
</comment>
<keyword evidence="1 4" id="KW-0560">Oxidoreductase</keyword>
<evidence type="ECO:0000256" key="1">
    <source>
        <dbReference type="ARBA" id="ARBA00023002"/>
    </source>
</evidence>
<dbReference type="Pfam" id="PF01625">
    <property type="entry name" value="PMSR"/>
    <property type="match status" value="1"/>
</dbReference>
<evidence type="ECO:0000256" key="3">
    <source>
        <dbReference type="ARBA" id="ARBA00048782"/>
    </source>
</evidence>
<evidence type="ECO:0000259" key="5">
    <source>
        <dbReference type="Pfam" id="PF01625"/>
    </source>
</evidence>
<dbReference type="EMBL" id="JAUDJE010000001">
    <property type="protein sequence ID" value="MDM9557565.1"/>
    <property type="molecule type" value="Genomic_DNA"/>
</dbReference>
<name>A0ABT7VXA0_9BORD</name>
<dbReference type="PANTHER" id="PTHR43774">
    <property type="entry name" value="PEPTIDE METHIONINE SULFOXIDE REDUCTASE"/>
    <property type="match status" value="1"/>
</dbReference>
<protein>
    <recommendedName>
        <fullName evidence="4">Peptide methionine sulfoxide reductase MsrA</fullName>
        <shortName evidence="4">Protein-methionine-S-oxide reductase</shortName>
        <ecNumber evidence="4">1.8.4.11</ecNumber>
    </recommendedName>
    <alternativeName>
        <fullName evidence="4">Peptide-methionine (S)-S-oxide reductase</fullName>
        <shortName evidence="4">Peptide Met(O) reductase</shortName>
    </alternativeName>
</protein>
<keyword evidence="7" id="KW-1185">Reference proteome</keyword>